<dbReference type="RefSeq" id="WP_387403563.1">
    <property type="nucleotide sequence ID" value="NZ_JBIAQY010000003.1"/>
</dbReference>
<dbReference type="EMBL" id="JBIAQY010000003">
    <property type="protein sequence ID" value="MFF3567983.1"/>
    <property type="molecule type" value="Genomic_DNA"/>
</dbReference>
<organism evidence="1 2">
    <name type="scientific">Nocardia jiangxiensis</name>
    <dbReference type="NCBI Taxonomy" id="282685"/>
    <lineage>
        <taxon>Bacteria</taxon>
        <taxon>Bacillati</taxon>
        <taxon>Actinomycetota</taxon>
        <taxon>Actinomycetes</taxon>
        <taxon>Mycobacteriales</taxon>
        <taxon>Nocardiaceae</taxon>
        <taxon>Nocardia</taxon>
    </lineage>
</organism>
<gene>
    <name evidence="1" type="ORF">ACFYXQ_09425</name>
</gene>
<accession>A0ABW6RXA2</accession>
<reference evidence="1 2" key="1">
    <citation type="submission" date="2024-10" db="EMBL/GenBank/DDBJ databases">
        <title>The Natural Products Discovery Center: Release of the First 8490 Sequenced Strains for Exploring Actinobacteria Biosynthetic Diversity.</title>
        <authorList>
            <person name="Kalkreuter E."/>
            <person name="Kautsar S.A."/>
            <person name="Yang D."/>
            <person name="Bader C.D."/>
            <person name="Teijaro C.N."/>
            <person name="Fluegel L."/>
            <person name="Davis C.M."/>
            <person name="Simpson J.R."/>
            <person name="Lauterbach L."/>
            <person name="Steele A.D."/>
            <person name="Gui C."/>
            <person name="Meng S."/>
            <person name="Li G."/>
            <person name="Viehrig K."/>
            <person name="Ye F."/>
            <person name="Su P."/>
            <person name="Kiefer A.F."/>
            <person name="Nichols A."/>
            <person name="Cepeda A.J."/>
            <person name="Yan W."/>
            <person name="Fan B."/>
            <person name="Jiang Y."/>
            <person name="Adhikari A."/>
            <person name="Zheng C.-J."/>
            <person name="Schuster L."/>
            <person name="Cowan T.M."/>
            <person name="Smanski M.J."/>
            <person name="Chevrette M.G."/>
            <person name="De Carvalho L.P.S."/>
            <person name="Shen B."/>
        </authorList>
    </citation>
    <scope>NUCLEOTIDE SEQUENCE [LARGE SCALE GENOMIC DNA]</scope>
    <source>
        <strain evidence="1 2">NPDC002593</strain>
    </source>
</reference>
<proteinExistence type="predicted"/>
<evidence type="ECO:0000313" key="1">
    <source>
        <dbReference type="EMBL" id="MFF3567983.1"/>
    </source>
</evidence>
<name>A0ABW6RXA2_9NOCA</name>
<sequence length="252" mass="29003">MLSDHISASGDSVELTFQPRRHPCICFVQQTPSRLRIARVAHTEPIEQVGQISTKSRQFVRSLRVELSTLDMRRHNLYLGQLPAEARRQTFGVIEGRLRRDFRVLQEFDLRDFMSQCSNNVLITGARRNMDVVCLPILPYMEFRDRTTVYRPDIEVHFDGVQPRAPYQGRFVSCKPPDIIGYDQRRILVEGSYDLGPSEVRLMRRSAITMKVAETAGITTRPVRSRLMLRLNSFRSSGNNRAGLRIPRLDTG</sequence>
<evidence type="ECO:0000313" key="2">
    <source>
        <dbReference type="Proteomes" id="UP001601992"/>
    </source>
</evidence>
<comment type="caution">
    <text evidence="1">The sequence shown here is derived from an EMBL/GenBank/DDBJ whole genome shotgun (WGS) entry which is preliminary data.</text>
</comment>
<dbReference type="Proteomes" id="UP001601992">
    <property type="component" value="Unassembled WGS sequence"/>
</dbReference>
<keyword evidence="2" id="KW-1185">Reference proteome</keyword>
<protein>
    <submittedName>
        <fullName evidence="1">Uncharacterized protein</fullName>
    </submittedName>
</protein>